<dbReference type="EMBL" id="HBHW01007763">
    <property type="protein sequence ID" value="CAE0037929.1"/>
    <property type="molecule type" value="Transcribed_RNA"/>
</dbReference>
<dbReference type="AlphaFoldDB" id="A0A7S3E8G5"/>
<proteinExistence type="predicted"/>
<protein>
    <submittedName>
        <fullName evidence="2">Uncharacterized protein</fullName>
    </submittedName>
</protein>
<organism evidence="2">
    <name type="scientific">Rhodosorus marinus</name>
    <dbReference type="NCBI Taxonomy" id="101924"/>
    <lineage>
        <taxon>Eukaryota</taxon>
        <taxon>Rhodophyta</taxon>
        <taxon>Stylonematophyceae</taxon>
        <taxon>Stylonematales</taxon>
        <taxon>Stylonemataceae</taxon>
        <taxon>Rhodosorus</taxon>
    </lineage>
</organism>
<sequence>MKVLGSVSAAILALIIVSVVSAEHHANCTVVADVHFKSITHGRGKRAGDLIYSLEFFRSLLGSPNNGRKGPKSKGHRWINWDDEEVPFELPYDYFNSYSRRGLVLESRKNKFRVSTPPVVPDGIVDKRFSSINKRESKNFKTFTRKRLFTPVKDNVFAVKFYLPGESQRAFVQGFGAVFVGVDVPGQTRMVAYDRGGCVLAAEYVEPSPNGLSFLGFYFDSPIIWSVEIKLGNKAIDKSKCGLSCGEDVVVMDDILFSEPVLLRY</sequence>
<reference evidence="2" key="1">
    <citation type="submission" date="2021-01" db="EMBL/GenBank/DDBJ databases">
        <authorList>
            <person name="Corre E."/>
            <person name="Pelletier E."/>
            <person name="Niang G."/>
            <person name="Scheremetjew M."/>
            <person name="Finn R."/>
            <person name="Kale V."/>
            <person name="Holt S."/>
            <person name="Cochrane G."/>
            <person name="Meng A."/>
            <person name="Brown T."/>
            <person name="Cohen L."/>
        </authorList>
    </citation>
    <scope>NUCLEOTIDE SEQUENCE</scope>
    <source>
        <strain evidence="2">CCMP 769</strain>
    </source>
</reference>
<keyword evidence="1" id="KW-0732">Signal</keyword>
<accession>A0A7S3E8G5</accession>
<evidence type="ECO:0000313" key="2">
    <source>
        <dbReference type="EMBL" id="CAE0037929.1"/>
    </source>
</evidence>
<gene>
    <name evidence="2" type="ORF">RMAR00112_LOCUS5885</name>
</gene>
<name>A0A7S3E8G5_9RHOD</name>
<evidence type="ECO:0000256" key="1">
    <source>
        <dbReference type="SAM" id="SignalP"/>
    </source>
</evidence>
<feature type="signal peptide" evidence="1">
    <location>
        <begin position="1"/>
        <end position="22"/>
    </location>
</feature>
<feature type="chain" id="PRO_5030621533" evidence="1">
    <location>
        <begin position="23"/>
        <end position="265"/>
    </location>
</feature>